<dbReference type="Pfam" id="PF05491">
    <property type="entry name" value="WHD_RuvB"/>
    <property type="match status" value="1"/>
</dbReference>
<comment type="caution">
    <text evidence="11">The sequence shown here is derived from an EMBL/GenBank/DDBJ whole genome shotgun (WGS) entry which is preliminary data.</text>
</comment>
<feature type="binding site" evidence="9">
    <location>
        <position position="70"/>
    </location>
    <ligand>
        <name>ATP</name>
        <dbReference type="ChEBI" id="CHEBI:30616"/>
    </ligand>
</feature>
<dbReference type="GO" id="GO:0016787">
    <property type="term" value="F:hydrolase activity"/>
    <property type="evidence" value="ECO:0007669"/>
    <property type="project" value="UniProtKB-KW"/>
</dbReference>
<evidence type="ECO:0000256" key="8">
    <source>
        <dbReference type="ARBA" id="ARBA00023204"/>
    </source>
</evidence>
<feature type="binding site" evidence="9">
    <location>
        <position position="68"/>
    </location>
    <ligand>
        <name>ATP</name>
        <dbReference type="ChEBI" id="CHEBI:30616"/>
    </ligand>
</feature>
<comment type="caution">
    <text evidence="9">Lacks conserved residue(s) required for the propagation of feature annotation.</text>
</comment>
<keyword evidence="3 9" id="KW-0227">DNA damage</keyword>
<dbReference type="InterPro" id="IPR036388">
    <property type="entry name" value="WH-like_DNA-bd_sf"/>
</dbReference>
<evidence type="ECO:0000256" key="7">
    <source>
        <dbReference type="ARBA" id="ARBA00023172"/>
    </source>
</evidence>
<dbReference type="Gene3D" id="3.40.50.300">
    <property type="entry name" value="P-loop containing nucleotide triphosphate hydrolases"/>
    <property type="match status" value="1"/>
</dbReference>
<dbReference type="PANTHER" id="PTHR42848:SF1">
    <property type="entry name" value="HOLLIDAY JUNCTION BRANCH MIGRATION COMPLEX SUBUNIT RUVB"/>
    <property type="match status" value="1"/>
</dbReference>
<comment type="subcellular location">
    <subcellularLocation>
        <location evidence="9">Cytoplasm</location>
    </subcellularLocation>
</comment>
<feature type="binding site" evidence="9">
    <location>
        <position position="318"/>
    </location>
    <ligand>
        <name>DNA</name>
        <dbReference type="ChEBI" id="CHEBI:16991"/>
    </ligand>
</feature>
<comment type="function">
    <text evidence="9">The RuvA-RuvB-RuvC complex processes Holliday junction (HJ) DNA during genetic recombination and DNA repair, while the RuvA-RuvB complex plays an important role in the rescue of blocked DNA replication forks via replication fork reversal (RFR). RuvA specifically binds to HJ cruciform DNA, conferring on it an open structure. The RuvB hexamer acts as an ATP-dependent pump, pulling dsDNA into and through the RuvAB complex. RuvB forms 2 homohexamers on either side of HJ DNA bound by 1 or 2 RuvA tetramers; 4 subunits per hexamer contact DNA at a time. Coordinated motions by a converter formed by DNA-disengaged RuvB subunits stimulates ATP hydrolysis and nucleotide exchange. Immobilization of the converter enables RuvB to convert the ATP-contained energy into a lever motion, pulling 2 nucleotides of DNA out of the RuvA tetramer per ATP hydrolyzed, thus driving DNA branch migration. The RuvB motors rotate together with the DNA substrate, which together with the progressing nucleotide cycle form the mechanistic basis for DNA recombination by continuous HJ branch migration. Branch migration allows RuvC to scan DNA until it finds its consensus sequence, where it cleaves and resolves cruciform DNA.</text>
</comment>
<dbReference type="Pfam" id="PF17864">
    <property type="entry name" value="AAA_lid_4"/>
    <property type="match status" value="1"/>
</dbReference>
<dbReference type="InterPro" id="IPR008823">
    <property type="entry name" value="RuvB_wg_C"/>
</dbReference>
<feature type="region of interest" description="Large ATPase domain (RuvB-L)" evidence="9">
    <location>
        <begin position="4"/>
        <end position="184"/>
    </location>
</feature>
<dbReference type="InterPro" id="IPR027417">
    <property type="entry name" value="P-loop_NTPase"/>
</dbReference>
<name>A0A7V2B1U0_RHOMR</name>
<evidence type="ECO:0000313" key="11">
    <source>
        <dbReference type="EMBL" id="HER96737.1"/>
    </source>
</evidence>
<dbReference type="PANTHER" id="PTHR42848">
    <property type="match status" value="1"/>
</dbReference>
<organism evidence="11">
    <name type="scientific">Rhodothermus marinus</name>
    <name type="common">Rhodothermus obamensis</name>
    <dbReference type="NCBI Taxonomy" id="29549"/>
    <lineage>
        <taxon>Bacteria</taxon>
        <taxon>Pseudomonadati</taxon>
        <taxon>Rhodothermota</taxon>
        <taxon>Rhodothermia</taxon>
        <taxon>Rhodothermales</taxon>
        <taxon>Rhodothermaceae</taxon>
        <taxon>Rhodothermus</taxon>
    </lineage>
</organism>
<evidence type="ECO:0000259" key="10">
    <source>
        <dbReference type="SMART" id="SM00382"/>
    </source>
</evidence>
<dbReference type="EC" id="3.6.4.-" evidence="9"/>
<dbReference type="FunFam" id="1.10.8.60:FF:000023">
    <property type="entry name" value="Holliday junction ATP-dependent DNA helicase RuvB"/>
    <property type="match status" value="1"/>
</dbReference>
<dbReference type="GO" id="GO:0005737">
    <property type="term" value="C:cytoplasm"/>
    <property type="evidence" value="ECO:0007669"/>
    <property type="project" value="UniProtKB-SubCell"/>
</dbReference>
<dbReference type="GO" id="GO:0009378">
    <property type="term" value="F:four-way junction helicase activity"/>
    <property type="evidence" value="ECO:0007669"/>
    <property type="project" value="InterPro"/>
</dbReference>
<dbReference type="InterPro" id="IPR041445">
    <property type="entry name" value="AAA_lid_4"/>
</dbReference>
<feature type="region of interest" description="Small ATPAse domain (RuvB-S)" evidence="9">
    <location>
        <begin position="185"/>
        <end position="255"/>
    </location>
</feature>
<dbReference type="AlphaFoldDB" id="A0A7V2B1U0"/>
<dbReference type="Gene3D" id="1.10.8.60">
    <property type="match status" value="1"/>
</dbReference>
<dbReference type="Gene3D" id="1.10.10.10">
    <property type="entry name" value="Winged helix-like DNA-binding domain superfamily/Winged helix DNA-binding domain"/>
    <property type="match status" value="1"/>
</dbReference>
<keyword evidence="6 9" id="KW-0238">DNA-binding</keyword>
<feature type="region of interest" description="Head domain (RuvB-H)" evidence="9">
    <location>
        <begin position="258"/>
        <end position="345"/>
    </location>
</feature>
<keyword evidence="8 9" id="KW-0234">DNA repair</keyword>
<dbReference type="InterPro" id="IPR003593">
    <property type="entry name" value="AAA+_ATPase"/>
</dbReference>
<feature type="domain" description="AAA+ ATPase" evidence="10">
    <location>
        <begin position="54"/>
        <end position="185"/>
    </location>
</feature>
<comment type="similarity">
    <text evidence="9">Belongs to the RuvB family.</text>
</comment>
<dbReference type="InterPro" id="IPR036390">
    <property type="entry name" value="WH_DNA-bd_sf"/>
</dbReference>
<feature type="binding site" evidence="9">
    <location>
        <position position="24"/>
    </location>
    <ligand>
        <name>ATP</name>
        <dbReference type="ChEBI" id="CHEBI:30616"/>
    </ligand>
</feature>
<dbReference type="GO" id="GO:0048476">
    <property type="term" value="C:Holliday junction resolvase complex"/>
    <property type="evidence" value="ECO:0007669"/>
    <property type="project" value="UniProtKB-UniRule"/>
</dbReference>
<reference evidence="11" key="1">
    <citation type="journal article" date="2020" name="mSystems">
        <title>Genome- and Community-Level Interaction Insights into Carbon Utilization and Element Cycling Functions of Hydrothermarchaeota in Hydrothermal Sediment.</title>
        <authorList>
            <person name="Zhou Z."/>
            <person name="Liu Y."/>
            <person name="Xu W."/>
            <person name="Pan J."/>
            <person name="Luo Z.H."/>
            <person name="Li M."/>
        </authorList>
    </citation>
    <scope>NUCLEOTIDE SEQUENCE [LARGE SCALE GENOMIC DNA]</scope>
    <source>
        <strain evidence="11">SpSt-143</strain>
    </source>
</reference>
<dbReference type="EMBL" id="DSGB01000006">
    <property type="protein sequence ID" value="HER96737.1"/>
    <property type="molecule type" value="Genomic_DNA"/>
</dbReference>
<feature type="binding site" evidence="9">
    <location>
        <position position="65"/>
    </location>
    <ligand>
        <name>ATP</name>
        <dbReference type="ChEBI" id="CHEBI:30616"/>
    </ligand>
</feature>
<evidence type="ECO:0000256" key="1">
    <source>
        <dbReference type="ARBA" id="ARBA00022490"/>
    </source>
</evidence>
<dbReference type="GO" id="GO:0006310">
    <property type="term" value="P:DNA recombination"/>
    <property type="evidence" value="ECO:0007669"/>
    <property type="project" value="UniProtKB-UniRule"/>
</dbReference>
<comment type="catalytic activity">
    <reaction evidence="9">
        <text>ATP + H2O = ADP + phosphate + H(+)</text>
        <dbReference type="Rhea" id="RHEA:13065"/>
        <dbReference type="ChEBI" id="CHEBI:15377"/>
        <dbReference type="ChEBI" id="CHEBI:15378"/>
        <dbReference type="ChEBI" id="CHEBI:30616"/>
        <dbReference type="ChEBI" id="CHEBI:43474"/>
        <dbReference type="ChEBI" id="CHEBI:456216"/>
    </reaction>
</comment>
<dbReference type="GO" id="GO:0000400">
    <property type="term" value="F:four-way junction DNA binding"/>
    <property type="evidence" value="ECO:0007669"/>
    <property type="project" value="UniProtKB-UniRule"/>
</dbReference>
<feature type="binding site" evidence="9">
    <location>
        <position position="69"/>
    </location>
    <ligand>
        <name>Mg(2+)</name>
        <dbReference type="ChEBI" id="CHEBI:18420"/>
    </ligand>
</feature>
<evidence type="ECO:0000256" key="2">
    <source>
        <dbReference type="ARBA" id="ARBA00022741"/>
    </source>
</evidence>
<dbReference type="SMART" id="SM00382">
    <property type="entry name" value="AAA"/>
    <property type="match status" value="1"/>
</dbReference>
<dbReference type="SUPFAM" id="SSF46785">
    <property type="entry name" value="Winged helix' DNA-binding domain"/>
    <property type="match status" value="1"/>
</dbReference>
<gene>
    <name evidence="9 11" type="primary">ruvB</name>
    <name evidence="11" type="ORF">ENO59_09525</name>
</gene>
<keyword evidence="2 9" id="KW-0547">Nucleotide-binding</keyword>
<dbReference type="NCBIfam" id="TIGR00635">
    <property type="entry name" value="ruvB"/>
    <property type="match status" value="1"/>
</dbReference>
<evidence type="ECO:0000256" key="3">
    <source>
        <dbReference type="ARBA" id="ARBA00022763"/>
    </source>
</evidence>
<comment type="subunit">
    <text evidence="9">Homohexamer. Forms an RuvA(8)-RuvB(12)-Holliday junction (HJ) complex. HJ DNA is sandwiched between 2 RuvA tetramers; dsDNA enters through RuvA and exits via RuvB. An RuvB hexamer assembles on each DNA strand where it exits the tetramer. Each RuvB hexamer is contacted by two RuvA subunits (via domain III) on 2 adjacent RuvB subunits; this complex drives branch migration. In the full resolvosome a probable DNA-RuvA(4)-RuvB(12)-RuvC(2) complex forms which resolves the HJ.</text>
</comment>
<dbReference type="HAMAP" id="MF_00016">
    <property type="entry name" value="DNA_HJ_migration_RuvB"/>
    <property type="match status" value="1"/>
</dbReference>
<protein>
    <recommendedName>
        <fullName evidence="9">Holliday junction branch migration complex subunit RuvB</fullName>
        <ecNumber evidence="9">3.6.4.-</ecNumber>
    </recommendedName>
</protein>
<dbReference type="SUPFAM" id="SSF52540">
    <property type="entry name" value="P-loop containing nucleoside triphosphate hydrolases"/>
    <property type="match status" value="1"/>
</dbReference>
<dbReference type="GO" id="GO:0006281">
    <property type="term" value="P:DNA repair"/>
    <property type="evidence" value="ECO:0007669"/>
    <property type="project" value="UniProtKB-UniRule"/>
</dbReference>
<feature type="binding site" evidence="9">
    <location>
        <position position="23"/>
    </location>
    <ligand>
        <name>ATP</name>
        <dbReference type="ChEBI" id="CHEBI:30616"/>
    </ligand>
</feature>
<keyword evidence="11" id="KW-0347">Helicase</keyword>
<evidence type="ECO:0000256" key="4">
    <source>
        <dbReference type="ARBA" id="ARBA00022801"/>
    </source>
</evidence>
<dbReference type="NCBIfam" id="NF000868">
    <property type="entry name" value="PRK00080.1"/>
    <property type="match status" value="1"/>
</dbReference>
<keyword evidence="1 9" id="KW-0963">Cytoplasm</keyword>
<dbReference type="GO" id="GO:0005524">
    <property type="term" value="F:ATP binding"/>
    <property type="evidence" value="ECO:0007669"/>
    <property type="project" value="UniProtKB-UniRule"/>
</dbReference>
<feature type="binding site" evidence="9">
    <location>
        <position position="221"/>
    </location>
    <ligand>
        <name>ATP</name>
        <dbReference type="ChEBI" id="CHEBI:30616"/>
    </ligand>
</feature>
<dbReference type="InterPro" id="IPR004605">
    <property type="entry name" value="DNA_helicase_Holl-junc_RuvB"/>
</dbReference>
<dbReference type="CDD" id="cd00009">
    <property type="entry name" value="AAA"/>
    <property type="match status" value="1"/>
</dbReference>
<feature type="binding site" evidence="9">
    <location>
        <position position="69"/>
    </location>
    <ligand>
        <name>ATP</name>
        <dbReference type="ChEBI" id="CHEBI:30616"/>
    </ligand>
</feature>
<feature type="binding site" evidence="9">
    <location>
        <position position="313"/>
    </location>
    <ligand>
        <name>DNA</name>
        <dbReference type="ChEBI" id="CHEBI:16991"/>
    </ligand>
</feature>
<sequence>MPERSGLLHPLPQRAEEDYEKALRPRRLAEFIGQKKIKDNLQVFITAALQRGEVLDHVLLSGPPGLGKTTLAWIIAEEMGARLRTTSGPVLEKPADIAGLLTNLNEGDVLFIDEIHRLSPVVEEYLYSAMEDYRIDILIDSGPNARSVKLRLPPFTLIGATTRKGLLTAPLRARFGIEFRYDYYQTEELLQIVLRSARILGISIDEEGAFEIARRSRGTPRIANRLLRRTRDFAEVKGDGRITREVARLALEALEVDEAGLDEMDVRLLRTLIEKFGGGPTGLGTLAVSVGEDPGTLEEVYEPYLIQEGFLERTPRGRVATARAYQHFGLEPPARMPTLFDDLGR</sequence>
<evidence type="ECO:0000256" key="6">
    <source>
        <dbReference type="ARBA" id="ARBA00023125"/>
    </source>
</evidence>
<accession>A0A7V2B1U0</accession>
<feature type="binding site" evidence="9">
    <location>
        <begin position="131"/>
        <end position="133"/>
    </location>
    <ligand>
        <name>ATP</name>
        <dbReference type="ChEBI" id="CHEBI:30616"/>
    </ligand>
</feature>
<dbReference type="Pfam" id="PF05496">
    <property type="entry name" value="RuvB_N"/>
    <property type="match status" value="1"/>
</dbReference>
<feature type="binding site" evidence="9">
    <location>
        <position position="184"/>
    </location>
    <ligand>
        <name>ATP</name>
        <dbReference type="ChEBI" id="CHEBI:30616"/>
    </ligand>
</feature>
<keyword evidence="5 9" id="KW-0067">ATP-binding</keyword>
<keyword evidence="7 9" id="KW-0233">DNA recombination</keyword>
<evidence type="ECO:0000256" key="5">
    <source>
        <dbReference type="ARBA" id="ARBA00022840"/>
    </source>
</evidence>
<feature type="binding site" evidence="9">
    <location>
        <position position="174"/>
    </location>
    <ligand>
        <name>ATP</name>
        <dbReference type="ChEBI" id="CHEBI:30616"/>
    </ligand>
</feature>
<comment type="domain">
    <text evidence="9">Has 3 domains, the large (RuvB-L) and small ATPase (RuvB-S) domains and the C-terminal head (RuvB-H) domain. The head domain binds DNA, while the ATPase domains jointly bind ATP, ADP or are empty depending on the state of the subunit in the translocation cycle. During a single DNA translocation step the structure of each domain remains the same, but their relative positions change.</text>
</comment>
<dbReference type="InterPro" id="IPR008824">
    <property type="entry name" value="RuvB-like_N"/>
</dbReference>
<proteinExistence type="inferred from homology"/>
<keyword evidence="4 9" id="KW-0378">Hydrolase</keyword>
<evidence type="ECO:0000256" key="9">
    <source>
        <dbReference type="HAMAP-Rule" id="MF_00016"/>
    </source>
</evidence>